<reference evidence="4" key="1">
    <citation type="submission" date="2025-08" db="UniProtKB">
        <authorList>
            <consortium name="Ensembl"/>
        </authorList>
    </citation>
    <scope>IDENTIFICATION</scope>
</reference>
<evidence type="ECO:0000256" key="3">
    <source>
        <dbReference type="ARBA" id="ARBA00022679"/>
    </source>
</evidence>
<evidence type="ECO:0000256" key="1">
    <source>
        <dbReference type="ARBA" id="ARBA00009995"/>
    </source>
</evidence>
<dbReference type="Proteomes" id="UP000261540">
    <property type="component" value="Unplaced"/>
</dbReference>
<organism evidence="4 5">
    <name type="scientific">Paramormyrops kingsleyae</name>
    <dbReference type="NCBI Taxonomy" id="1676925"/>
    <lineage>
        <taxon>Eukaryota</taxon>
        <taxon>Metazoa</taxon>
        <taxon>Chordata</taxon>
        <taxon>Craniata</taxon>
        <taxon>Vertebrata</taxon>
        <taxon>Euteleostomi</taxon>
        <taxon>Actinopterygii</taxon>
        <taxon>Neopterygii</taxon>
        <taxon>Teleostei</taxon>
        <taxon>Osteoglossocephala</taxon>
        <taxon>Osteoglossomorpha</taxon>
        <taxon>Osteoglossiformes</taxon>
        <taxon>Mormyridae</taxon>
        <taxon>Paramormyrops</taxon>
    </lineage>
</organism>
<dbReference type="AlphaFoldDB" id="A0A3B3SIY8"/>
<proteinExistence type="inferred from homology"/>
<dbReference type="Ensembl" id="ENSPKIT00000011541.1">
    <property type="protein sequence ID" value="ENSPKIP00000030714.1"/>
    <property type="gene ID" value="ENSPKIG00000011461.1"/>
</dbReference>
<dbReference type="PANTHER" id="PTHR48043:SF140">
    <property type="entry name" value="UDP-GLUCURONOSYLTRANSFERASE 2A1"/>
    <property type="match status" value="1"/>
</dbReference>
<keyword evidence="5" id="KW-1185">Reference proteome</keyword>
<evidence type="ECO:0000256" key="2">
    <source>
        <dbReference type="ARBA" id="ARBA00022676"/>
    </source>
</evidence>
<accession>A0A3B3SIY8</accession>
<name>A0A3B3SIY8_9TELE</name>
<reference evidence="4" key="2">
    <citation type="submission" date="2025-09" db="UniProtKB">
        <authorList>
            <consortium name="Ensembl"/>
        </authorList>
    </citation>
    <scope>IDENTIFICATION</scope>
</reference>
<sequence>MTHLLSEVATVFVNDFSVVTYLLLQYVFGALSGNVLVVPGEYSHWLNMRAMLEELVNRNHSVTVLVNSASPTVDYTRPERFHFEVFQVPFSKCQLHGISEELIRFWIYNASDASVMEIASKVIEVTSQATPLQMQACDAMLRDKELQDKLRRGGFHVLLSDPMIQCGDLLAESLGIPLIYSLRFSFGYTIERFCGQLPVPASYVPAAPGQYSDQMTFVERLTNVLMYAFHTSFFYIHSVVNWNRYYSDFLGRPTTVCDIMGKADVWLIRTYWDFEYPRPLLPNFQFVGGLHCQPAKPLPSDIEEFVQSSGDAGIVVVSFGTLIPNLTREKGNVVASALGQIPQKVGAGLLTKLNHFQNSYYICYYISVTSVHICERLKEQVMSNRR</sequence>
<keyword evidence="3" id="KW-0808">Transferase</keyword>
<dbReference type="STRING" id="1676925.ENSPKIP00000030714"/>
<dbReference type="GO" id="GO:0015020">
    <property type="term" value="F:glucuronosyltransferase activity"/>
    <property type="evidence" value="ECO:0007669"/>
    <property type="project" value="TreeGrafter"/>
</dbReference>
<dbReference type="FunFam" id="3.40.50.2000:FF:000081">
    <property type="entry name" value="UDP-glucuronosyltransferase 2A2"/>
    <property type="match status" value="1"/>
</dbReference>
<dbReference type="PANTHER" id="PTHR48043">
    <property type="entry name" value="EG:EG0003.4 PROTEIN-RELATED"/>
    <property type="match status" value="1"/>
</dbReference>
<evidence type="ECO:0000313" key="4">
    <source>
        <dbReference type="Ensembl" id="ENSPKIP00000030714.1"/>
    </source>
</evidence>
<comment type="similarity">
    <text evidence="1">Belongs to the UDP-glycosyltransferase family.</text>
</comment>
<dbReference type="InterPro" id="IPR002213">
    <property type="entry name" value="UDP_glucos_trans"/>
</dbReference>
<evidence type="ECO:0000313" key="5">
    <source>
        <dbReference type="Proteomes" id="UP000261540"/>
    </source>
</evidence>
<dbReference type="GeneTree" id="ENSGT00940000153212"/>
<dbReference type="InterPro" id="IPR050271">
    <property type="entry name" value="UDP-glycosyltransferase"/>
</dbReference>
<protein>
    <submittedName>
        <fullName evidence="4">UDP glucuronosyltransferase 2 family, polypeptide A4</fullName>
    </submittedName>
</protein>
<dbReference type="Pfam" id="PF00201">
    <property type="entry name" value="UDPGT"/>
    <property type="match status" value="1"/>
</dbReference>
<dbReference type="SUPFAM" id="SSF53756">
    <property type="entry name" value="UDP-Glycosyltransferase/glycogen phosphorylase"/>
    <property type="match status" value="1"/>
</dbReference>
<dbReference type="Gene3D" id="3.40.50.2000">
    <property type="entry name" value="Glycogen Phosphorylase B"/>
    <property type="match status" value="1"/>
</dbReference>
<keyword evidence="2" id="KW-0328">Glycosyltransferase</keyword>